<gene>
    <name evidence="1" type="ORF">L1987_07744</name>
</gene>
<organism evidence="1 2">
    <name type="scientific">Smallanthus sonchifolius</name>
    <dbReference type="NCBI Taxonomy" id="185202"/>
    <lineage>
        <taxon>Eukaryota</taxon>
        <taxon>Viridiplantae</taxon>
        <taxon>Streptophyta</taxon>
        <taxon>Embryophyta</taxon>
        <taxon>Tracheophyta</taxon>
        <taxon>Spermatophyta</taxon>
        <taxon>Magnoliopsida</taxon>
        <taxon>eudicotyledons</taxon>
        <taxon>Gunneridae</taxon>
        <taxon>Pentapetalae</taxon>
        <taxon>asterids</taxon>
        <taxon>campanulids</taxon>
        <taxon>Asterales</taxon>
        <taxon>Asteraceae</taxon>
        <taxon>Asteroideae</taxon>
        <taxon>Heliantheae alliance</taxon>
        <taxon>Millerieae</taxon>
        <taxon>Smallanthus</taxon>
    </lineage>
</organism>
<sequence>MPRKKDPPPSALPPRRSTRGVSKSASLTDGEDSEALVVPLVGLRDSQKGLTRSLQPPSVVLNMDVCDINKEVSAIPSVSVSLDDSEQVLGLSRKDGSSNNSPAAAGCLLAGNTGFTGTAAIAGLSDSDSSESPGVQYLHTGSLEQPPVTPLFSPEFKAMLGREYPKTSTVFGPSCIAEWGGKVGYWTDVGKDGVDVSNAKVGEGVHGTHVEVLGNLDRVHVQPPEVNDELHEVLVEYLHGSAGLENERDKVESDGEYLNDPGKENRPEILNQATDEELGHVNYRINSQGFEEPDTSMHGKGRPWEAREEAMQEGSNDHGNVEVSMDNIVVPMSTCGELIVDTGGVLLNTEYAGDSILDSLSRFDSHCLDRSKDEEEDQEVNSDQSNGNKKLPRGVSDMEIVSIPCSLQDQHPSGKLETPDSTVCTWSEFVLNGMSIRWPETWSNNERLDLENLEWDEVLRYIRTEWESVDHSNWDHEVWRKATTAQGTKAVWLDVERNACQEEEAAQRNKKKKFKRSGGRGFTVQGNNTSIQDRDGSGVSKGKGDRTKHKIWTSRNRKPEKNLSTKKIHFRQEFTPREITSQNIGYTEFRMGHDKDGEKGDTGKTISLKPRNIRNIYNELEAREARLKDIVNNINRNDENSMLVNSIMSITRQKVTKFSAKMNANGIVSIDEDMVENEQGTEEGLLETNKNSAVSYANMADKHSHSQNRKPDDTHRNIVKGNGPSTSKRNDRNQMGENNSTGKNGNLEGNQRQGTQGKAPNASNNQGVGEICDMEVEGKSKGKERNRNSKPPDMSVIETANRFLLLDDEENEIGETTEVHRRGFEIEDMSKRLNSGWVKKQERILNSRYAKSLSQEQRFEAKRYVQDRLVPLEVVLSSWPVPLLEYFRHLCSLHNFGDGSLAATINKEFEGDESDIDLHENVEQMEEVDSETDGNAVFMKQDKPSQQESSGNQIVDNCSQEHMQPSPVLDMAGVNTEVC</sequence>
<name>A0ACB9K145_9ASTR</name>
<dbReference type="Proteomes" id="UP001056120">
    <property type="component" value="Linkage Group LG02"/>
</dbReference>
<evidence type="ECO:0000313" key="1">
    <source>
        <dbReference type="EMBL" id="KAI3825963.1"/>
    </source>
</evidence>
<keyword evidence="2" id="KW-1185">Reference proteome</keyword>
<protein>
    <submittedName>
        <fullName evidence="1">Uncharacterized protein</fullName>
    </submittedName>
</protein>
<accession>A0ACB9K145</accession>
<reference evidence="1 2" key="2">
    <citation type="journal article" date="2022" name="Mol. Ecol. Resour.">
        <title>The genomes of chicory, endive, great burdock and yacon provide insights into Asteraceae paleo-polyploidization history and plant inulin production.</title>
        <authorList>
            <person name="Fan W."/>
            <person name="Wang S."/>
            <person name="Wang H."/>
            <person name="Wang A."/>
            <person name="Jiang F."/>
            <person name="Liu H."/>
            <person name="Zhao H."/>
            <person name="Xu D."/>
            <person name="Zhang Y."/>
        </authorList>
    </citation>
    <scope>NUCLEOTIDE SEQUENCE [LARGE SCALE GENOMIC DNA]</scope>
    <source>
        <strain evidence="2">cv. Yunnan</strain>
        <tissue evidence="1">Leaves</tissue>
    </source>
</reference>
<dbReference type="EMBL" id="CM042019">
    <property type="protein sequence ID" value="KAI3825963.1"/>
    <property type="molecule type" value="Genomic_DNA"/>
</dbReference>
<proteinExistence type="predicted"/>
<evidence type="ECO:0000313" key="2">
    <source>
        <dbReference type="Proteomes" id="UP001056120"/>
    </source>
</evidence>
<reference evidence="2" key="1">
    <citation type="journal article" date="2022" name="Mol. Ecol. Resour.">
        <title>The genomes of chicory, endive, great burdock and yacon provide insights into Asteraceae palaeo-polyploidization history and plant inulin production.</title>
        <authorList>
            <person name="Fan W."/>
            <person name="Wang S."/>
            <person name="Wang H."/>
            <person name="Wang A."/>
            <person name="Jiang F."/>
            <person name="Liu H."/>
            <person name="Zhao H."/>
            <person name="Xu D."/>
            <person name="Zhang Y."/>
        </authorList>
    </citation>
    <scope>NUCLEOTIDE SEQUENCE [LARGE SCALE GENOMIC DNA]</scope>
    <source>
        <strain evidence="2">cv. Yunnan</strain>
    </source>
</reference>
<comment type="caution">
    <text evidence="1">The sequence shown here is derived from an EMBL/GenBank/DDBJ whole genome shotgun (WGS) entry which is preliminary data.</text>
</comment>